<gene>
    <name evidence="9" type="ORF">GCM10011340_27970</name>
</gene>
<feature type="domain" description="MacB-like periplasmic core" evidence="8">
    <location>
        <begin position="22"/>
        <end position="186"/>
    </location>
</feature>
<proteinExistence type="predicted"/>
<evidence type="ECO:0000256" key="5">
    <source>
        <dbReference type="ARBA" id="ARBA00023136"/>
    </source>
</evidence>
<dbReference type="InterPro" id="IPR003838">
    <property type="entry name" value="ABC3_permease_C"/>
</dbReference>
<dbReference type="PANTHER" id="PTHR30572">
    <property type="entry name" value="MEMBRANE COMPONENT OF TRANSPORTER-RELATED"/>
    <property type="match status" value="1"/>
</dbReference>
<feature type="transmembrane region" description="Helical" evidence="6">
    <location>
        <begin position="20"/>
        <end position="41"/>
    </location>
</feature>
<dbReference type="InterPro" id="IPR025857">
    <property type="entry name" value="MacB_PCD"/>
</dbReference>
<feature type="transmembrane region" description="Helical" evidence="6">
    <location>
        <begin position="750"/>
        <end position="774"/>
    </location>
</feature>
<evidence type="ECO:0000256" key="1">
    <source>
        <dbReference type="ARBA" id="ARBA00004651"/>
    </source>
</evidence>
<dbReference type="PANTHER" id="PTHR30572:SF18">
    <property type="entry name" value="ABC-TYPE MACROLIDE FAMILY EXPORT SYSTEM PERMEASE COMPONENT 2"/>
    <property type="match status" value="1"/>
</dbReference>
<feature type="domain" description="ABC3 transporter permease C-terminal" evidence="7">
    <location>
        <begin position="292"/>
        <end position="405"/>
    </location>
</feature>
<feature type="domain" description="ABC3 transporter permease C-terminal" evidence="7">
    <location>
        <begin position="671"/>
        <end position="774"/>
    </location>
</feature>
<organism evidence="9 10">
    <name type="scientific">Roseivirga thermotolerans</name>
    <dbReference type="NCBI Taxonomy" id="1758176"/>
    <lineage>
        <taxon>Bacteria</taxon>
        <taxon>Pseudomonadati</taxon>
        <taxon>Bacteroidota</taxon>
        <taxon>Cytophagia</taxon>
        <taxon>Cytophagales</taxon>
        <taxon>Roseivirgaceae</taxon>
        <taxon>Roseivirga</taxon>
    </lineage>
</organism>
<feature type="transmembrane region" description="Helical" evidence="6">
    <location>
        <begin position="720"/>
        <end position="738"/>
    </location>
</feature>
<evidence type="ECO:0000256" key="6">
    <source>
        <dbReference type="SAM" id="Phobius"/>
    </source>
</evidence>
<keyword evidence="4 6" id="KW-1133">Transmembrane helix</keyword>
<feature type="transmembrane region" description="Helical" evidence="6">
    <location>
        <begin position="425"/>
        <end position="448"/>
    </location>
</feature>
<protein>
    <submittedName>
        <fullName evidence="9">ABC transporter permease</fullName>
    </submittedName>
</protein>
<evidence type="ECO:0000313" key="10">
    <source>
        <dbReference type="Proteomes" id="UP000658258"/>
    </source>
</evidence>
<comment type="subcellular location">
    <subcellularLocation>
        <location evidence="1">Cell membrane</location>
        <topology evidence="1">Multi-pass membrane protein</topology>
    </subcellularLocation>
</comment>
<evidence type="ECO:0000256" key="4">
    <source>
        <dbReference type="ARBA" id="ARBA00022989"/>
    </source>
</evidence>
<evidence type="ECO:0000259" key="7">
    <source>
        <dbReference type="Pfam" id="PF02687"/>
    </source>
</evidence>
<keyword evidence="2" id="KW-1003">Cell membrane</keyword>
<evidence type="ECO:0000256" key="2">
    <source>
        <dbReference type="ARBA" id="ARBA00022475"/>
    </source>
</evidence>
<feature type="domain" description="MacB-like periplasmic core" evidence="8">
    <location>
        <begin position="518"/>
        <end position="611"/>
    </location>
</feature>
<feature type="transmembrane region" description="Helical" evidence="6">
    <location>
        <begin position="333"/>
        <end position="356"/>
    </location>
</feature>
<feature type="transmembrane region" description="Helical" evidence="6">
    <location>
        <begin position="376"/>
        <end position="404"/>
    </location>
</feature>
<dbReference type="EMBL" id="BNAG01000004">
    <property type="protein sequence ID" value="GHE70672.1"/>
    <property type="molecule type" value="Genomic_DNA"/>
</dbReference>
<dbReference type="Pfam" id="PF12704">
    <property type="entry name" value="MacB_PCD"/>
    <property type="match status" value="2"/>
</dbReference>
<dbReference type="InterPro" id="IPR050250">
    <property type="entry name" value="Macrolide_Exporter_MacB"/>
</dbReference>
<reference evidence="10" key="1">
    <citation type="journal article" date="2019" name="Int. J. Syst. Evol. Microbiol.">
        <title>The Global Catalogue of Microorganisms (GCM) 10K type strain sequencing project: providing services to taxonomists for standard genome sequencing and annotation.</title>
        <authorList>
            <consortium name="The Broad Institute Genomics Platform"/>
            <consortium name="The Broad Institute Genome Sequencing Center for Infectious Disease"/>
            <person name="Wu L."/>
            <person name="Ma J."/>
        </authorList>
    </citation>
    <scope>NUCLEOTIDE SEQUENCE [LARGE SCALE GENOMIC DNA]</scope>
    <source>
        <strain evidence="10">CGMCC 1.15111</strain>
    </source>
</reference>
<keyword evidence="10" id="KW-1185">Reference proteome</keyword>
<comment type="caution">
    <text evidence="9">The sequence shown here is derived from an EMBL/GenBank/DDBJ whole genome shotgun (WGS) entry which is preliminary data.</text>
</comment>
<evidence type="ECO:0000259" key="8">
    <source>
        <dbReference type="Pfam" id="PF12704"/>
    </source>
</evidence>
<sequence length="791" mass="86912">MFKNHLLSIFRNLKRNKGYASINIMGLAIGFAAATLIAVYVKSEFTYDKHYAGHEKIYRLSAERFALSSIAILNQLKSNIAAVEEVVNIMPNPSASLTTTSGKSLAVKDYFYTTEGYSRVFSHQFILGNAETALAKPNGLILTASMAQKLYGRDNPIGEKVRVNSQISADDFEVTGVIADLPSNTTLTFSALGRLPREFEDRVKDNFSFTTGYSYMKLATPIASNDLLAAVEEVMLPLDYQRHGSGKSIEEFTSGYSSGLVVMPLADVHLQSNVQFEASEPGNAKYLFVFMCIAVFIIVLAAINYVNLATAQASKRAKEIGVRKVLGSVKNQLVARFITESAVVALVAVLLGFGLAEGSLKLLRNAGFSQFDTNVFEYSGLVLVMLAVALLTGLLAGVYPAFYLTAFKPSAVLKGDYTAGSGNRAFRNGLVVFQFVVSLSLAIFSVFVSQQLHFSLKKDIGFDKANVLLIDNTKFQLGENVETFRSELLAKPVISGVGFSHYQLTNLPLSGMIENGVENAEYQRIQYKYTDAAYARLMGFELVEGSFFDEELDGDRTSMLVNETLAKNLGGHVLGRKFDANFNGKDVEIVGVIKDFHYEGFRKAIGPVAFFGRPYPSLVSVKFEGTLQEAATAAEQVYSQFTSEPFDYQLFEQSFDELFHKEKQLGQVINLFTALAVFVAVLGLIGLISYTLDQRVKEIGIRKVLGASVRQILAMLSKEMLRLIVLAFLTAIPLSYFVVNSWMAEFAYHIPISILPFIWVGAIALVTILAVVVARSLGVVMSNPVKALRTE</sequence>
<feature type="transmembrane region" description="Helical" evidence="6">
    <location>
        <begin position="671"/>
        <end position="692"/>
    </location>
</feature>
<name>A0ABQ3IBE3_9BACT</name>
<keyword evidence="3 6" id="KW-0812">Transmembrane</keyword>
<keyword evidence="5 6" id="KW-0472">Membrane</keyword>
<dbReference type="Pfam" id="PF02687">
    <property type="entry name" value="FtsX"/>
    <property type="match status" value="2"/>
</dbReference>
<dbReference type="RefSeq" id="WP_189630911.1">
    <property type="nucleotide sequence ID" value="NZ_BNAG01000004.1"/>
</dbReference>
<evidence type="ECO:0000256" key="3">
    <source>
        <dbReference type="ARBA" id="ARBA00022692"/>
    </source>
</evidence>
<accession>A0ABQ3IBE3</accession>
<evidence type="ECO:0000313" key="9">
    <source>
        <dbReference type="EMBL" id="GHE70672.1"/>
    </source>
</evidence>
<feature type="transmembrane region" description="Helical" evidence="6">
    <location>
        <begin position="286"/>
        <end position="308"/>
    </location>
</feature>
<dbReference type="Proteomes" id="UP000658258">
    <property type="component" value="Unassembled WGS sequence"/>
</dbReference>